<keyword evidence="1" id="KW-0805">Transcription regulation</keyword>
<sequence>MPHDLCVQLVPLFDGLVLDDQMEIQRKTRFRMFGKGDIVFSPASEPQLTIVARGSMKVYRISPNGREQLLRVVEPGGYEGEARLFDNDGAAAADTAANAAPAHNLYGEALGDTKVCILRRSDFMELLGTHPQLSLRLLSAVAGKMARAEEQAQFLTMGRVEERLAMYLLDLSKGAGGSPRIRIPMTMRELASYLGTTPETLSRKLRFLEEEGYIARRRRDILIRDPDRLEDI</sequence>
<proteinExistence type="predicted"/>
<dbReference type="GO" id="GO:0003700">
    <property type="term" value="F:DNA-binding transcription factor activity"/>
    <property type="evidence" value="ECO:0007669"/>
    <property type="project" value="InterPro"/>
</dbReference>
<dbReference type="InterPro" id="IPR018335">
    <property type="entry name" value="Tscrpt_reg_HTH_Crp-type_CS"/>
</dbReference>
<dbReference type="GO" id="GO:0005829">
    <property type="term" value="C:cytosol"/>
    <property type="evidence" value="ECO:0007669"/>
    <property type="project" value="TreeGrafter"/>
</dbReference>
<dbReference type="SUPFAM" id="SSF46785">
    <property type="entry name" value="Winged helix' DNA-binding domain"/>
    <property type="match status" value="1"/>
</dbReference>
<accession>A0A261F0D6</accession>
<dbReference type="CDD" id="cd00092">
    <property type="entry name" value="HTH_CRP"/>
    <property type="match status" value="1"/>
</dbReference>
<dbReference type="SMART" id="SM00419">
    <property type="entry name" value="HTH_CRP"/>
    <property type="match status" value="1"/>
</dbReference>
<evidence type="ECO:0000256" key="3">
    <source>
        <dbReference type="ARBA" id="ARBA00023163"/>
    </source>
</evidence>
<dbReference type="Gene3D" id="2.60.120.10">
    <property type="entry name" value="Jelly Rolls"/>
    <property type="match status" value="1"/>
</dbReference>
<dbReference type="PROSITE" id="PS51063">
    <property type="entry name" value="HTH_CRP_2"/>
    <property type="match status" value="1"/>
</dbReference>
<protein>
    <submittedName>
        <fullName evidence="6">FNR-like protein FLP</fullName>
    </submittedName>
</protein>
<name>A0A261F0D6_9BIFI</name>
<dbReference type="PANTHER" id="PTHR24567:SF26">
    <property type="entry name" value="REGULATORY PROTEIN YEIL"/>
    <property type="match status" value="1"/>
</dbReference>
<gene>
    <name evidence="6" type="ORF">PSRA_0326</name>
</gene>
<dbReference type="Pfam" id="PF13545">
    <property type="entry name" value="HTH_Crp_2"/>
    <property type="match status" value="1"/>
</dbReference>
<dbReference type="Pfam" id="PF00027">
    <property type="entry name" value="cNMP_binding"/>
    <property type="match status" value="1"/>
</dbReference>
<feature type="domain" description="HTH crp-type" evidence="5">
    <location>
        <begin position="158"/>
        <end position="227"/>
    </location>
</feature>
<dbReference type="CDD" id="cd00038">
    <property type="entry name" value="CAP_ED"/>
    <property type="match status" value="1"/>
</dbReference>
<keyword evidence="7" id="KW-1185">Reference proteome</keyword>
<dbReference type="InterPro" id="IPR014710">
    <property type="entry name" value="RmlC-like_jellyroll"/>
</dbReference>
<keyword evidence="2" id="KW-0238">DNA-binding</keyword>
<evidence type="ECO:0000259" key="4">
    <source>
        <dbReference type="PROSITE" id="PS50042"/>
    </source>
</evidence>
<dbReference type="PANTHER" id="PTHR24567">
    <property type="entry name" value="CRP FAMILY TRANSCRIPTIONAL REGULATORY PROTEIN"/>
    <property type="match status" value="1"/>
</dbReference>
<dbReference type="Gene3D" id="1.10.10.10">
    <property type="entry name" value="Winged helix-like DNA-binding domain superfamily/Winged helix DNA-binding domain"/>
    <property type="match status" value="1"/>
</dbReference>
<dbReference type="SUPFAM" id="SSF51206">
    <property type="entry name" value="cAMP-binding domain-like"/>
    <property type="match status" value="1"/>
</dbReference>
<reference evidence="6 7" key="1">
    <citation type="journal article" date="2017" name="BMC Genomics">
        <title>Comparative genomic and phylogenomic analyses of the Bifidobacteriaceae family.</title>
        <authorList>
            <person name="Lugli G.A."/>
            <person name="Milani C."/>
            <person name="Turroni F."/>
            <person name="Duranti S."/>
            <person name="Mancabelli L."/>
            <person name="Mangifesta M."/>
            <person name="Ferrario C."/>
            <person name="Modesto M."/>
            <person name="Mattarelli P."/>
            <person name="Jiri K."/>
            <person name="van Sinderen D."/>
            <person name="Ventura M."/>
        </authorList>
    </citation>
    <scope>NUCLEOTIDE SEQUENCE [LARGE SCALE GENOMIC DNA]</scope>
    <source>
        <strain evidence="6 7">DSM 24742</strain>
    </source>
</reference>
<dbReference type="EMBL" id="MWWR01000003">
    <property type="protein sequence ID" value="OZG52594.1"/>
    <property type="molecule type" value="Genomic_DNA"/>
</dbReference>
<dbReference type="InterPro" id="IPR050397">
    <property type="entry name" value="Env_Response_Regulators"/>
</dbReference>
<comment type="caution">
    <text evidence="6">The sequence shown here is derived from an EMBL/GenBank/DDBJ whole genome shotgun (WGS) entry which is preliminary data.</text>
</comment>
<dbReference type="OrthoDB" id="156829at2"/>
<dbReference type="SMART" id="SM00100">
    <property type="entry name" value="cNMP"/>
    <property type="match status" value="1"/>
</dbReference>
<dbReference type="Proteomes" id="UP000216725">
    <property type="component" value="Unassembled WGS sequence"/>
</dbReference>
<dbReference type="InterPro" id="IPR036390">
    <property type="entry name" value="WH_DNA-bd_sf"/>
</dbReference>
<evidence type="ECO:0000313" key="6">
    <source>
        <dbReference type="EMBL" id="OZG52594.1"/>
    </source>
</evidence>
<dbReference type="GO" id="GO:0003677">
    <property type="term" value="F:DNA binding"/>
    <property type="evidence" value="ECO:0007669"/>
    <property type="project" value="UniProtKB-KW"/>
</dbReference>
<dbReference type="InterPro" id="IPR000595">
    <property type="entry name" value="cNMP-bd_dom"/>
</dbReference>
<evidence type="ECO:0000256" key="1">
    <source>
        <dbReference type="ARBA" id="ARBA00023015"/>
    </source>
</evidence>
<evidence type="ECO:0000313" key="7">
    <source>
        <dbReference type="Proteomes" id="UP000216725"/>
    </source>
</evidence>
<dbReference type="PROSITE" id="PS50042">
    <property type="entry name" value="CNMP_BINDING_3"/>
    <property type="match status" value="1"/>
</dbReference>
<dbReference type="InterPro" id="IPR036388">
    <property type="entry name" value="WH-like_DNA-bd_sf"/>
</dbReference>
<dbReference type="InterPro" id="IPR018490">
    <property type="entry name" value="cNMP-bd_dom_sf"/>
</dbReference>
<keyword evidence="3" id="KW-0804">Transcription</keyword>
<dbReference type="PROSITE" id="PS00042">
    <property type="entry name" value="HTH_CRP_1"/>
    <property type="match status" value="1"/>
</dbReference>
<dbReference type="PRINTS" id="PR00034">
    <property type="entry name" value="HTHCRP"/>
</dbReference>
<evidence type="ECO:0000256" key="2">
    <source>
        <dbReference type="ARBA" id="ARBA00023125"/>
    </source>
</evidence>
<organism evidence="6 7">
    <name type="scientific">Pseudoscardovia radai</name>
    <dbReference type="NCBI Taxonomy" id="987066"/>
    <lineage>
        <taxon>Bacteria</taxon>
        <taxon>Bacillati</taxon>
        <taxon>Actinomycetota</taxon>
        <taxon>Actinomycetes</taxon>
        <taxon>Bifidobacteriales</taxon>
        <taxon>Bifidobacteriaceae</taxon>
        <taxon>Pseudoscardovia</taxon>
    </lineage>
</organism>
<feature type="domain" description="Cyclic nucleotide-binding" evidence="4">
    <location>
        <begin position="48"/>
        <end position="144"/>
    </location>
</feature>
<dbReference type="AlphaFoldDB" id="A0A261F0D6"/>
<dbReference type="InterPro" id="IPR012318">
    <property type="entry name" value="HTH_CRP"/>
</dbReference>
<dbReference type="RefSeq" id="WP_094660126.1">
    <property type="nucleotide sequence ID" value="NZ_MWWR01000003.1"/>
</dbReference>
<evidence type="ECO:0000259" key="5">
    <source>
        <dbReference type="PROSITE" id="PS51063"/>
    </source>
</evidence>